<protein>
    <submittedName>
        <fullName evidence="1">Uncharacterized protein</fullName>
    </submittedName>
</protein>
<name>A0A5M9KDU6_MONFR</name>
<evidence type="ECO:0000313" key="1">
    <source>
        <dbReference type="EMBL" id="KAA8577145.1"/>
    </source>
</evidence>
<keyword evidence="2" id="KW-1185">Reference proteome</keyword>
<dbReference type="EMBL" id="VICG01000001">
    <property type="protein sequence ID" value="KAA8577145.1"/>
    <property type="molecule type" value="Genomic_DNA"/>
</dbReference>
<evidence type="ECO:0000313" key="2">
    <source>
        <dbReference type="Proteomes" id="UP000322873"/>
    </source>
</evidence>
<proteinExistence type="predicted"/>
<dbReference type="AlphaFoldDB" id="A0A5M9KDU6"/>
<gene>
    <name evidence="1" type="ORF">EYC84_007143</name>
</gene>
<dbReference type="Proteomes" id="UP000322873">
    <property type="component" value="Unassembled WGS sequence"/>
</dbReference>
<sequence>MKYSLHVGDCLWVKQMLVIRTNGPQWRSMMMVMMSFQRYRLSSHLFARSSPFSLSIPRVLRWAGTIDHKRYPSFSYSLLMSLRKDYRFFVGIVPVWSTMGGNDVRFYVFLFLFSGQVSGG</sequence>
<reference evidence="1 2" key="1">
    <citation type="submission" date="2019-06" db="EMBL/GenBank/DDBJ databases">
        <title>Genome Sequence of the Brown Rot Fungal Pathogen Monilinia fructicola.</title>
        <authorList>
            <person name="De Miccolis Angelini R.M."/>
            <person name="Landi L."/>
            <person name="Abate D."/>
            <person name="Pollastro S."/>
            <person name="Romanazzi G."/>
            <person name="Faretra F."/>
        </authorList>
    </citation>
    <scope>NUCLEOTIDE SEQUENCE [LARGE SCALE GENOMIC DNA]</scope>
    <source>
        <strain evidence="1 2">Mfrc123</strain>
    </source>
</reference>
<organism evidence="1 2">
    <name type="scientific">Monilinia fructicola</name>
    <name type="common">Brown rot fungus</name>
    <name type="synonym">Ciboria fructicola</name>
    <dbReference type="NCBI Taxonomy" id="38448"/>
    <lineage>
        <taxon>Eukaryota</taxon>
        <taxon>Fungi</taxon>
        <taxon>Dikarya</taxon>
        <taxon>Ascomycota</taxon>
        <taxon>Pezizomycotina</taxon>
        <taxon>Leotiomycetes</taxon>
        <taxon>Helotiales</taxon>
        <taxon>Sclerotiniaceae</taxon>
        <taxon>Monilinia</taxon>
    </lineage>
</organism>
<comment type="caution">
    <text evidence="1">The sequence shown here is derived from an EMBL/GenBank/DDBJ whole genome shotgun (WGS) entry which is preliminary data.</text>
</comment>
<accession>A0A5M9KDU6</accession>